<name>A0A2M9HEH4_9BIFI</name>
<dbReference type="Gene3D" id="3.30.70.260">
    <property type="match status" value="1"/>
</dbReference>
<keyword evidence="7" id="KW-0456">Lyase</keyword>
<protein>
    <recommendedName>
        <fullName evidence="3">Prephenate dehydratase</fullName>
        <ecNumber evidence="2">4.2.1.51</ecNumber>
    </recommendedName>
</protein>
<dbReference type="CDD" id="cd04905">
    <property type="entry name" value="ACT_CM-PDT"/>
    <property type="match status" value="1"/>
</dbReference>
<dbReference type="PANTHER" id="PTHR21022">
    <property type="entry name" value="PREPHENATE DEHYDRATASE P PROTEIN"/>
    <property type="match status" value="1"/>
</dbReference>
<dbReference type="PROSITE" id="PS51171">
    <property type="entry name" value="PREPHENATE_DEHYDR_3"/>
    <property type="match status" value="1"/>
</dbReference>
<dbReference type="InterPro" id="IPR001086">
    <property type="entry name" value="Preph_deHydtase"/>
</dbReference>
<feature type="region of interest" description="Disordered" evidence="10">
    <location>
        <begin position="297"/>
        <end position="318"/>
    </location>
</feature>
<evidence type="ECO:0000256" key="5">
    <source>
        <dbReference type="ARBA" id="ARBA00023141"/>
    </source>
</evidence>
<comment type="catalytic activity">
    <reaction evidence="8">
        <text>prephenate + H(+) = 3-phenylpyruvate + CO2 + H2O</text>
        <dbReference type="Rhea" id="RHEA:21648"/>
        <dbReference type="ChEBI" id="CHEBI:15377"/>
        <dbReference type="ChEBI" id="CHEBI:15378"/>
        <dbReference type="ChEBI" id="CHEBI:16526"/>
        <dbReference type="ChEBI" id="CHEBI:18005"/>
        <dbReference type="ChEBI" id="CHEBI:29934"/>
        <dbReference type="EC" id="4.2.1.51"/>
    </reaction>
</comment>
<dbReference type="InterPro" id="IPR008242">
    <property type="entry name" value="Chor_mutase/pphenate_deHydtase"/>
</dbReference>
<dbReference type="InterPro" id="IPR002912">
    <property type="entry name" value="ACT_dom"/>
</dbReference>
<comment type="pathway">
    <text evidence="1">Amino-acid biosynthesis; L-phenylalanine biosynthesis; phenylpyruvate from prephenate: step 1/1.</text>
</comment>
<dbReference type="GO" id="GO:0005737">
    <property type="term" value="C:cytoplasm"/>
    <property type="evidence" value="ECO:0007669"/>
    <property type="project" value="TreeGrafter"/>
</dbReference>
<evidence type="ECO:0000256" key="1">
    <source>
        <dbReference type="ARBA" id="ARBA00004741"/>
    </source>
</evidence>
<dbReference type="Gene3D" id="3.40.190.10">
    <property type="entry name" value="Periplasmic binding protein-like II"/>
    <property type="match status" value="2"/>
</dbReference>
<feature type="domain" description="ACT" evidence="12">
    <location>
        <begin position="200"/>
        <end position="278"/>
    </location>
</feature>
<feature type="domain" description="Prephenate dehydratase" evidence="11">
    <location>
        <begin position="4"/>
        <end position="177"/>
    </location>
</feature>
<keyword evidence="14" id="KW-1185">Reference proteome</keyword>
<evidence type="ECO:0000256" key="10">
    <source>
        <dbReference type="SAM" id="MobiDB-lite"/>
    </source>
</evidence>
<dbReference type="PIRSF" id="PIRSF001500">
    <property type="entry name" value="Chor_mut_pdt_Ppr"/>
    <property type="match status" value="1"/>
</dbReference>
<keyword evidence="6" id="KW-0584">Phenylalanine biosynthesis</keyword>
<dbReference type="SUPFAM" id="SSF55021">
    <property type="entry name" value="ACT-like"/>
    <property type="match status" value="1"/>
</dbReference>
<evidence type="ECO:0000259" key="11">
    <source>
        <dbReference type="PROSITE" id="PS51171"/>
    </source>
</evidence>
<keyword evidence="4" id="KW-0028">Amino-acid biosynthesis</keyword>
<evidence type="ECO:0000256" key="7">
    <source>
        <dbReference type="ARBA" id="ARBA00023239"/>
    </source>
</evidence>
<gene>
    <name evidence="13" type="ORF">CSQ87_06370</name>
</gene>
<accession>A0A2M9HEH4</accession>
<evidence type="ECO:0000256" key="4">
    <source>
        <dbReference type="ARBA" id="ARBA00022605"/>
    </source>
</evidence>
<evidence type="ECO:0000313" key="14">
    <source>
        <dbReference type="Proteomes" id="UP000231451"/>
    </source>
</evidence>
<evidence type="ECO:0000256" key="6">
    <source>
        <dbReference type="ARBA" id="ARBA00023222"/>
    </source>
</evidence>
<dbReference type="InterPro" id="IPR045865">
    <property type="entry name" value="ACT-like_dom_sf"/>
</dbReference>
<proteinExistence type="predicted"/>
<dbReference type="SUPFAM" id="SSF53850">
    <property type="entry name" value="Periplasmic binding protein-like II"/>
    <property type="match status" value="1"/>
</dbReference>
<sequence length="318" mass="34508">MATTLHYLGPKGSFTHQAAMEASRLIDGAGECVAEPNVTAIFDAVRNHEGWGVIAWENNVEGYVVPNLDALIDADDIAGFARVGMAITFDALVRPDHTTLTTICAHPHGLAQCAGFIAEQGLTARPTASNAAACRDIADDQIALAPSMCAELYGLDTLASGVQDFAGGRTEFLVLAPRDDVRRQLDAIRTEDDRDFESIVAFILLNTGPGVLANLLDVLRYAGLNMTSFISRPIKGNDGTYSFIATFDAAPWQPQFKAALSQVLAHGDWVKTLAVYPRRERPNPPVSAWMLPQGGVHLDETTTNRTDDQETDRELLWK</sequence>
<dbReference type="PROSITE" id="PS51671">
    <property type="entry name" value="ACT"/>
    <property type="match status" value="1"/>
</dbReference>
<evidence type="ECO:0000259" key="12">
    <source>
        <dbReference type="PROSITE" id="PS51671"/>
    </source>
</evidence>
<dbReference type="GO" id="GO:0004664">
    <property type="term" value="F:prephenate dehydratase activity"/>
    <property type="evidence" value="ECO:0007669"/>
    <property type="project" value="UniProtKB-EC"/>
</dbReference>
<dbReference type="UniPathway" id="UPA00121">
    <property type="reaction ID" value="UER00345"/>
</dbReference>
<dbReference type="PANTHER" id="PTHR21022:SF19">
    <property type="entry name" value="PREPHENATE DEHYDRATASE-RELATED"/>
    <property type="match status" value="1"/>
</dbReference>
<evidence type="ECO:0000256" key="9">
    <source>
        <dbReference type="PIRSR" id="PIRSR001500-2"/>
    </source>
</evidence>
<evidence type="ECO:0000256" key="3">
    <source>
        <dbReference type="ARBA" id="ARBA00021872"/>
    </source>
</evidence>
<feature type="site" description="Essential for prephenate dehydratase activity" evidence="9">
    <location>
        <position position="170"/>
    </location>
</feature>
<comment type="caution">
    <text evidence="13">The sequence shown here is derived from an EMBL/GenBank/DDBJ whole genome shotgun (WGS) entry which is preliminary data.</text>
</comment>
<dbReference type="Pfam" id="PF00800">
    <property type="entry name" value="PDT"/>
    <property type="match status" value="1"/>
</dbReference>
<evidence type="ECO:0000256" key="8">
    <source>
        <dbReference type="ARBA" id="ARBA00047848"/>
    </source>
</evidence>
<keyword evidence="5" id="KW-0057">Aromatic amino acid biosynthesis</keyword>
<evidence type="ECO:0000256" key="2">
    <source>
        <dbReference type="ARBA" id="ARBA00013147"/>
    </source>
</evidence>
<dbReference type="CDD" id="cd13632">
    <property type="entry name" value="PBP2_Aa-PDT_like"/>
    <property type="match status" value="1"/>
</dbReference>
<dbReference type="Proteomes" id="UP000231451">
    <property type="component" value="Unassembled WGS sequence"/>
</dbReference>
<organism evidence="13 14">
    <name type="scientific">Bifidobacterium simiarum</name>
    <dbReference type="NCBI Taxonomy" id="2045441"/>
    <lineage>
        <taxon>Bacteria</taxon>
        <taxon>Bacillati</taxon>
        <taxon>Actinomycetota</taxon>
        <taxon>Actinomycetes</taxon>
        <taxon>Bifidobacteriales</taxon>
        <taxon>Bifidobacteriaceae</taxon>
        <taxon>Bifidobacterium</taxon>
    </lineage>
</organism>
<dbReference type="OrthoDB" id="9802281at2"/>
<reference evidence="13 14" key="1">
    <citation type="submission" date="2017-10" db="EMBL/GenBank/DDBJ databases">
        <title>Draft genome sequences of strains TRE 1, TRE 9, TRE H and TRI 7, isolated from tamarins, belonging to four potential novel Bifidobacterium species.</title>
        <authorList>
            <person name="Mattarelli P."/>
            <person name="Modesto M."/>
            <person name="Puglisi E."/>
            <person name="Morelli L."/>
            <person name="Spezio C."/>
            <person name="Bonetti A."/>
            <person name="Sandri C."/>
        </authorList>
    </citation>
    <scope>NUCLEOTIDE SEQUENCE [LARGE SCALE GENOMIC DNA]</scope>
    <source>
        <strain evidence="14">TRI7</strain>
    </source>
</reference>
<dbReference type="GO" id="GO:0009094">
    <property type="term" value="P:L-phenylalanine biosynthetic process"/>
    <property type="evidence" value="ECO:0007669"/>
    <property type="project" value="UniProtKB-UniPathway"/>
</dbReference>
<dbReference type="RefSeq" id="WP_100513035.1">
    <property type="nucleotide sequence ID" value="NZ_PEBK01000005.1"/>
</dbReference>
<dbReference type="AlphaFoldDB" id="A0A2M9HEH4"/>
<dbReference type="EC" id="4.2.1.51" evidence="2"/>
<dbReference type="EMBL" id="PEBK01000005">
    <property type="protein sequence ID" value="PJM75209.1"/>
    <property type="molecule type" value="Genomic_DNA"/>
</dbReference>
<evidence type="ECO:0000313" key="13">
    <source>
        <dbReference type="EMBL" id="PJM75209.1"/>
    </source>
</evidence>